<gene>
    <name evidence="1" type="ORF">NTEN_LOCUS16881</name>
</gene>
<accession>A0A6H5H3X3</accession>
<dbReference type="AlphaFoldDB" id="A0A6H5H3X3"/>
<dbReference type="Proteomes" id="UP000479000">
    <property type="component" value="Unassembled WGS sequence"/>
</dbReference>
<name>A0A6H5H3X3_9HEMI</name>
<keyword evidence="2" id="KW-1185">Reference proteome</keyword>
<sequence>MEVKTPHFRNVKNIHIFCKARYLYMGRCACVAVCWTEDSSLLFGVENFATVIYSTFPGVQNVRTSSTHGISLSFQCVSSNLGLSSGLYWTNILVALKLKNSNFWAGYRPNERQRLTQCDMSCHEYEPSHEFFNYLSQELFIFVII</sequence>
<evidence type="ECO:0000313" key="1">
    <source>
        <dbReference type="EMBL" id="CAB0012085.1"/>
    </source>
</evidence>
<dbReference type="EMBL" id="CADCXU010024900">
    <property type="protein sequence ID" value="CAB0012085.1"/>
    <property type="molecule type" value="Genomic_DNA"/>
</dbReference>
<protein>
    <submittedName>
        <fullName evidence="1">Uncharacterized protein</fullName>
    </submittedName>
</protein>
<evidence type="ECO:0000313" key="2">
    <source>
        <dbReference type="Proteomes" id="UP000479000"/>
    </source>
</evidence>
<reference evidence="1 2" key="1">
    <citation type="submission" date="2020-02" db="EMBL/GenBank/DDBJ databases">
        <authorList>
            <person name="Ferguson B K."/>
        </authorList>
    </citation>
    <scope>NUCLEOTIDE SEQUENCE [LARGE SCALE GENOMIC DNA]</scope>
</reference>
<proteinExistence type="predicted"/>
<organism evidence="1 2">
    <name type="scientific">Nesidiocoris tenuis</name>
    <dbReference type="NCBI Taxonomy" id="355587"/>
    <lineage>
        <taxon>Eukaryota</taxon>
        <taxon>Metazoa</taxon>
        <taxon>Ecdysozoa</taxon>
        <taxon>Arthropoda</taxon>
        <taxon>Hexapoda</taxon>
        <taxon>Insecta</taxon>
        <taxon>Pterygota</taxon>
        <taxon>Neoptera</taxon>
        <taxon>Paraneoptera</taxon>
        <taxon>Hemiptera</taxon>
        <taxon>Heteroptera</taxon>
        <taxon>Panheteroptera</taxon>
        <taxon>Cimicomorpha</taxon>
        <taxon>Miridae</taxon>
        <taxon>Dicyphina</taxon>
        <taxon>Nesidiocoris</taxon>
    </lineage>
</organism>